<keyword evidence="2" id="KW-1185">Reference proteome</keyword>
<dbReference type="Proteomes" id="UP001284537">
    <property type="component" value="Unassembled WGS sequence"/>
</dbReference>
<comment type="caution">
    <text evidence="1">The sequence shown here is derived from an EMBL/GenBank/DDBJ whole genome shotgun (WGS) entry which is preliminary data.</text>
</comment>
<protein>
    <submittedName>
        <fullName evidence="1">Uncharacterized protein</fullName>
    </submittedName>
</protein>
<evidence type="ECO:0000313" key="2">
    <source>
        <dbReference type="Proteomes" id="UP001284537"/>
    </source>
</evidence>
<gene>
    <name evidence="1" type="ORF">QLH52_11870</name>
</gene>
<proteinExistence type="predicted"/>
<reference evidence="1 2" key="1">
    <citation type="submission" date="2023-11" db="EMBL/GenBank/DDBJ databases">
        <authorList>
            <person name="Ouyang M.-Y."/>
        </authorList>
    </citation>
    <scope>NUCLEOTIDE SEQUENCE [LARGE SCALE GENOMIC DNA]</scope>
    <source>
        <strain evidence="1 2">OY6</strain>
    </source>
</reference>
<sequence>MNAITATLPRLDTLFESAQRAHAVILLLAESCYSPAYTDTVIYSLWAVERELREIKEALGDTTNPAKSDGGAP</sequence>
<name>A0ABU4UET1_9GAMM</name>
<organism evidence="1 2">
    <name type="scientific">Methylomonas defluvii</name>
    <dbReference type="NCBI Taxonomy" id="3045149"/>
    <lineage>
        <taxon>Bacteria</taxon>
        <taxon>Pseudomonadati</taxon>
        <taxon>Pseudomonadota</taxon>
        <taxon>Gammaproteobacteria</taxon>
        <taxon>Methylococcales</taxon>
        <taxon>Methylococcaceae</taxon>
        <taxon>Methylomonas</taxon>
    </lineage>
</organism>
<evidence type="ECO:0000313" key="1">
    <source>
        <dbReference type="EMBL" id="MDX8127982.1"/>
    </source>
</evidence>
<dbReference type="EMBL" id="JAXARY010000010">
    <property type="protein sequence ID" value="MDX8127982.1"/>
    <property type="molecule type" value="Genomic_DNA"/>
</dbReference>
<accession>A0ABU4UET1</accession>
<dbReference type="RefSeq" id="WP_319961687.1">
    <property type="nucleotide sequence ID" value="NZ_JAXARY010000010.1"/>
</dbReference>